<comment type="caution">
    <text evidence="2">The sequence shown here is derived from an EMBL/GenBank/DDBJ whole genome shotgun (WGS) entry which is preliminary data.</text>
</comment>
<dbReference type="AlphaFoldDB" id="A0A645CBF2"/>
<sequence length="276" mass="30698">MFSSIKIGSEAPFEGVGRYKIQRRNVMAFIACSTLTILFFLLIGSDRLLAAEDENAVSGDAVPSFHTSVTAVSSDMEEETDMDFMLPEIYEVSISLIYPGEGDKKDQLTASIKNLLVENGEKEAARTLGEMLGLQRKNSKAYLGFYCRKALPSLSGDLNDRAEFLRWFLTGYGKSGVVMVSEEGIKKLSASGRRRGEFWKFVEDGKVPSEKLERIYKADDVVYIPFSPGEIFLLDIVGSEQGEAVVWKILPAGVNRKAWPAGPWEREITIRGDRVS</sequence>
<keyword evidence="1" id="KW-1133">Transmembrane helix</keyword>
<protein>
    <submittedName>
        <fullName evidence="2">Uncharacterized protein</fullName>
    </submittedName>
</protein>
<feature type="transmembrane region" description="Helical" evidence="1">
    <location>
        <begin position="26"/>
        <end position="44"/>
    </location>
</feature>
<accession>A0A645CBF2</accession>
<gene>
    <name evidence="2" type="ORF">SDC9_121207</name>
</gene>
<evidence type="ECO:0000256" key="1">
    <source>
        <dbReference type="SAM" id="Phobius"/>
    </source>
</evidence>
<proteinExistence type="predicted"/>
<name>A0A645CBF2_9ZZZZ</name>
<keyword evidence="1" id="KW-0812">Transmembrane</keyword>
<dbReference type="EMBL" id="VSSQ01025824">
    <property type="protein sequence ID" value="MPM74222.1"/>
    <property type="molecule type" value="Genomic_DNA"/>
</dbReference>
<organism evidence="2">
    <name type="scientific">bioreactor metagenome</name>
    <dbReference type="NCBI Taxonomy" id="1076179"/>
    <lineage>
        <taxon>unclassified sequences</taxon>
        <taxon>metagenomes</taxon>
        <taxon>ecological metagenomes</taxon>
    </lineage>
</organism>
<keyword evidence="1" id="KW-0472">Membrane</keyword>
<evidence type="ECO:0000313" key="2">
    <source>
        <dbReference type="EMBL" id="MPM74222.1"/>
    </source>
</evidence>
<reference evidence="2" key="1">
    <citation type="submission" date="2019-08" db="EMBL/GenBank/DDBJ databases">
        <authorList>
            <person name="Kucharzyk K."/>
            <person name="Murdoch R.W."/>
            <person name="Higgins S."/>
            <person name="Loffler F."/>
        </authorList>
    </citation>
    <scope>NUCLEOTIDE SEQUENCE</scope>
</reference>